<proteinExistence type="predicted"/>
<accession>A0A6G4XDY8</accession>
<sequence length="149" mass="16776">MNAMTDALVQFLRDRLNEDEKAARQAADLGQWALGEASDDERNWVYQGEYGSMVIECQRRADAIHIVRHDPARVLAEIQAHHTNVDEYEIALWAKTEPQDAACWEARRATLEEVCLRLATVYADHPECREEWRPMGAACGHGAANSPSA</sequence>
<keyword evidence="2" id="KW-1185">Reference proteome</keyword>
<dbReference type="InterPro" id="IPR046193">
    <property type="entry name" value="DUF6221"/>
</dbReference>
<dbReference type="AlphaFoldDB" id="A0A6G4XDY8"/>
<reference evidence="1 2" key="1">
    <citation type="submission" date="2020-02" db="EMBL/GenBank/DDBJ databases">
        <title>Whole-genome analyses of novel actinobacteria.</title>
        <authorList>
            <person name="Sahin N."/>
            <person name="Tokatli A."/>
        </authorList>
    </citation>
    <scope>NUCLEOTIDE SEQUENCE [LARGE SCALE GENOMIC DNA]</scope>
    <source>
        <strain evidence="1 2">YC504</strain>
    </source>
</reference>
<dbReference type="Proteomes" id="UP000481109">
    <property type="component" value="Unassembled WGS sequence"/>
</dbReference>
<evidence type="ECO:0000313" key="2">
    <source>
        <dbReference type="Proteomes" id="UP000481109"/>
    </source>
</evidence>
<dbReference type="EMBL" id="JAAKZW010000020">
    <property type="protein sequence ID" value="NGO75776.1"/>
    <property type="molecule type" value="Genomic_DNA"/>
</dbReference>
<organism evidence="1 2">
    <name type="scientific">Streptomyces mesophilus</name>
    <dbReference type="NCBI Taxonomy" id="1775132"/>
    <lineage>
        <taxon>Bacteria</taxon>
        <taxon>Bacillati</taxon>
        <taxon>Actinomycetota</taxon>
        <taxon>Actinomycetes</taxon>
        <taxon>Kitasatosporales</taxon>
        <taxon>Streptomycetaceae</taxon>
        <taxon>Streptomyces</taxon>
    </lineage>
</organism>
<protein>
    <submittedName>
        <fullName evidence="1">Uncharacterized protein</fullName>
    </submittedName>
</protein>
<gene>
    <name evidence="1" type="ORF">G6045_08830</name>
</gene>
<dbReference type="Pfam" id="PF19730">
    <property type="entry name" value="DUF6221"/>
    <property type="match status" value="1"/>
</dbReference>
<comment type="caution">
    <text evidence="1">The sequence shown here is derived from an EMBL/GenBank/DDBJ whole genome shotgun (WGS) entry which is preliminary data.</text>
</comment>
<dbReference type="RefSeq" id="WP_165331290.1">
    <property type="nucleotide sequence ID" value="NZ_JAAKZW010000020.1"/>
</dbReference>
<name>A0A6G4XDY8_9ACTN</name>
<evidence type="ECO:0000313" key="1">
    <source>
        <dbReference type="EMBL" id="NGO75776.1"/>
    </source>
</evidence>